<dbReference type="InterPro" id="IPR023382">
    <property type="entry name" value="MnmA-like_central_sf"/>
</dbReference>
<comment type="subcellular location">
    <subcellularLocation>
        <location evidence="11">Cytoplasm</location>
    </subcellularLocation>
</comment>
<dbReference type="NCBIfam" id="NF001138">
    <property type="entry name" value="PRK00143.1"/>
    <property type="match status" value="1"/>
</dbReference>
<dbReference type="SUPFAM" id="SSF52402">
    <property type="entry name" value="Adenine nucleotide alpha hydrolases-like"/>
    <property type="match status" value="1"/>
</dbReference>
<dbReference type="GO" id="GO:0000049">
    <property type="term" value="F:tRNA binding"/>
    <property type="evidence" value="ECO:0007669"/>
    <property type="project" value="UniProtKB-KW"/>
</dbReference>
<dbReference type="PANTHER" id="PTHR11933:SF5">
    <property type="entry name" value="MITOCHONDRIAL TRNA-SPECIFIC 2-THIOURIDYLASE 1"/>
    <property type="match status" value="1"/>
</dbReference>
<keyword evidence="4 11" id="KW-0819">tRNA processing</keyword>
<keyword evidence="5 11" id="KW-0547">Nucleotide-binding</keyword>
<comment type="similarity">
    <text evidence="11">Belongs to the MnmA/TRMU family.</text>
</comment>
<dbReference type="InterPro" id="IPR046884">
    <property type="entry name" value="MnmA-like_central"/>
</dbReference>
<feature type="site" description="Interaction with tRNA" evidence="11">
    <location>
        <position position="357"/>
    </location>
</feature>
<dbReference type="GO" id="GO:0005737">
    <property type="term" value="C:cytoplasm"/>
    <property type="evidence" value="ECO:0007669"/>
    <property type="project" value="UniProtKB-SubCell"/>
</dbReference>
<evidence type="ECO:0000256" key="10">
    <source>
        <dbReference type="ARBA" id="ARBA00056575"/>
    </source>
</evidence>
<evidence type="ECO:0000256" key="4">
    <source>
        <dbReference type="ARBA" id="ARBA00022694"/>
    </source>
</evidence>
<dbReference type="EMBL" id="ABVQ01000035">
    <property type="protein sequence ID" value="EEC57886.1"/>
    <property type="molecule type" value="Genomic_DNA"/>
</dbReference>
<dbReference type="FunFam" id="2.30.30.280:FF:000001">
    <property type="entry name" value="tRNA-specific 2-thiouridylase MnmA"/>
    <property type="match status" value="1"/>
</dbReference>
<sequence length="375" mass="42124">MLYKSQIIKEITVKERVVVGMSGGVDSSVAACLLKEQGYDVIGVTMQIWQDEDSCSMEENGGCCGWSAVEDARRVAQQLDIPYYVMNFKNEFRENVIEYFVNEYKNGRTPNPCIACNRYVKWESLLKRSMEIGADYIATGHYARIEQLSNGRYVVRNSVTAAKDQTYALYNLTQEQLRHTLMPIGEYDKEHIRQIAAQRGLMVANKPDSQDICFVPDGDYAGFIMNSDYAQSCSKACVPGNFVNLAGEVIGRHKGYLHYTIGQRKGLGLAMGHPVFVVDIRPETNEVVIGDNSDCFSDRLVADRLNFMAVDRLTEPKHLMARIRYSHKGGECTVRMIDDDRIECVFDEPQRAVTKGQAVVLYEDGHVFGGGTIIG</sequence>
<keyword evidence="1 11" id="KW-0963">Cytoplasm</keyword>
<evidence type="ECO:0000259" key="13">
    <source>
        <dbReference type="Pfam" id="PF20259"/>
    </source>
</evidence>
<evidence type="ECO:0000259" key="12">
    <source>
        <dbReference type="Pfam" id="PF20258"/>
    </source>
</evidence>
<reference evidence="14 15" key="1">
    <citation type="submission" date="2008-11" db="EMBL/GenBank/DDBJ databases">
        <title>Draft genome sequence of Bacteroides pectinophilus (ATCC 43243).</title>
        <authorList>
            <person name="Sudarsanam P."/>
            <person name="Ley R."/>
            <person name="Guruge J."/>
            <person name="Turnbaugh P.J."/>
            <person name="Mahowald M."/>
            <person name="Liep D."/>
            <person name="Gordon J."/>
        </authorList>
    </citation>
    <scope>NUCLEOTIDE SEQUENCE [LARGE SCALE GENOMIC DNA]</scope>
    <source>
        <strain evidence="14 15">ATCC 43243</strain>
    </source>
</reference>
<feature type="active site" description="Nucleophile" evidence="11">
    <location>
        <position position="116"/>
    </location>
</feature>
<dbReference type="Pfam" id="PF20258">
    <property type="entry name" value="tRNA_Me_trans_C"/>
    <property type="match status" value="1"/>
</dbReference>
<comment type="function">
    <text evidence="10 11">Catalyzes the 2-thiolation of uridine at the wobble position (U34) of tRNA, leading to the formation of s(2)U34.</text>
</comment>
<evidence type="ECO:0000256" key="2">
    <source>
        <dbReference type="ARBA" id="ARBA00022555"/>
    </source>
</evidence>
<feature type="domain" description="tRNA-specific 2-thiouridylase MnmA-like C-terminal" evidence="12">
    <location>
        <begin position="298"/>
        <end position="373"/>
    </location>
</feature>
<accession>B7AQB4</accession>
<keyword evidence="6 11" id="KW-0067">ATP-binding</keyword>
<feature type="binding site" evidence="11">
    <location>
        <begin position="20"/>
        <end position="27"/>
    </location>
    <ligand>
        <name>ATP</name>
        <dbReference type="ChEBI" id="CHEBI:30616"/>
    </ligand>
</feature>
<dbReference type="NCBIfam" id="TIGR00420">
    <property type="entry name" value="trmU"/>
    <property type="match status" value="1"/>
</dbReference>
<evidence type="ECO:0000313" key="15">
    <source>
        <dbReference type="Proteomes" id="UP000003136"/>
    </source>
</evidence>
<comment type="catalytic activity">
    <reaction evidence="9 11">
        <text>S-sulfanyl-L-cysteinyl-[protein] + uridine(34) in tRNA + AH2 + ATP = 2-thiouridine(34) in tRNA + L-cysteinyl-[protein] + A + AMP + diphosphate + H(+)</text>
        <dbReference type="Rhea" id="RHEA:47032"/>
        <dbReference type="Rhea" id="RHEA-COMP:10131"/>
        <dbReference type="Rhea" id="RHEA-COMP:11726"/>
        <dbReference type="Rhea" id="RHEA-COMP:11727"/>
        <dbReference type="Rhea" id="RHEA-COMP:11728"/>
        <dbReference type="ChEBI" id="CHEBI:13193"/>
        <dbReference type="ChEBI" id="CHEBI:15378"/>
        <dbReference type="ChEBI" id="CHEBI:17499"/>
        <dbReference type="ChEBI" id="CHEBI:29950"/>
        <dbReference type="ChEBI" id="CHEBI:30616"/>
        <dbReference type="ChEBI" id="CHEBI:33019"/>
        <dbReference type="ChEBI" id="CHEBI:61963"/>
        <dbReference type="ChEBI" id="CHEBI:65315"/>
        <dbReference type="ChEBI" id="CHEBI:87170"/>
        <dbReference type="ChEBI" id="CHEBI:456215"/>
        <dbReference type="EC" id="2.8.1.13"/>
    </reaction>
</comment>
<dbReference type="AlphaFoldDB" id="B7AQB4"/>
<evidence type="ECO:0000256" key="3">
    <source>
        <dbReference type="ARBA" id="ARBA00022679"/>
    </source>
</evidence>
<evidence type="ECO:0000313" key="14">
    <source>
        <dbReference type="EMBL" id="EEC57886.1"/>
    </source>
</evidence>
<dbReference type="CDD" id="cd01998">
    <property type="entry name" value="MnmA_TRMU-like"/>
    <property type="match status" value="1"/>
</dbReference>
<feature type="binding site" evidence="11">
    <location>
        <position position="140"/>
    </location>
    <ligand>
        <name>ATP</name>
        <dbReference type="ChEBI" id="CHEBI:30616"/>
    </ligand>
</feature>
<dbReference type="EC" id="2.8.1.13" evidence="11"/>
<evidence type="ECO:0000256" key="8">
    <source>
        <dbReference type="ARBA" id="ARBA00023157"/>
    </source>
</evidence>
<dbReference type="FunFam" id="3.40.50.620:FF:000115">
    <property type="entry name" value="tRNA-specific 2-thiouridylase MnmA"/>
    <property type="match status" value="1"/>
</dbReference>
<feature type="domain" description="tRNA-specific 2-thiouridylase MnmA-like central" evidence="13">
    <location>
        <begin position="239"/>
        <end position="291"/>
    </location>
</feature>
<feature type="active site" description="Cysteine persulfide intermediate" evidence="11">
    <location>
        <position position="213"/>
    </location>
</feature>
<proteinExistence type="inferred from homology"/>
<dbReference type="GO" id="GO:0005524">
    <property type="term" value="F:ATP binding"/>
    <property type="evidence" value="ECO:0007669"/>
    <property type="project" value="UniProtKB-KW"/>
</dbReference>
<keyword evidence="7 11" id="KW-0694">RNA-binding</keyword>
<dbReference type="STRING" id="483218.BACPEC_00870"/>
<evidence type="ECO:0000256" key="9">
    <source>
        <dbReference type="ARBA" id="ARBA00051542"/>
    </source>
</evidence>
<dbReference type="GO" id="GO:0103016">
    <property type="term" value="F:tRNA-uridine 2-sulfurtransferase activity"/>
    <property type="evidence" value="ECO:0007669"/>
    <property type="project" value="UniProtKB-EC"/>
</dbReference>
<dbReference type="Pfam" id="PF20259">
    <property type="entry name" value="tRNA_Me_trans_M"/>
    <property type="match status" value="1"/>
</dbReference>
<dbReference type="HAMAP" id="MF_00144">
    <property type="entry name" value="tRNA_thiouridyl_MnmA"/>
    <property type="match status" value="1"/>
</dbReference>
<keyword evidence="2 11" id="KW-0820">tRNA-binding</keyword>
<dbReference type="HOGENOM" id="CLU_035188_0_0_9"/>
<dbReference type="Gene3D" id="2.30.30.280">
    <property type="entry name" value="Adenine nucleotide alpha hydrolases-like domains"/>
    <property type="match status" value="1"/>
</dbReference>
<dbReference type="Gene3D" id="2.40.30.10">
    <property type="entry name" value="Translation factors"/>
    <property type="match status" value="1"/>
</dbReference>
<dbReference type="GO" id="GO:0002143">
    <property type="term" value="P:tRNA wobble position uridine thiolation"/>
    <property type="evidence" value="ECO:0007669"/>
    <property type="project" value="TreeGrafter"/>
</dbReference>
<dbReference type="Proteomes" id="UP000003136">
    <property type="component" value="Unassembled WGS sequence"/>
</dbReference>
<reference evidence="14 15" key="2">
    <citation type="submission" date="2008-11" db="EMBL/GenBank/DDBJ databases">
        <authorList>
            <person name="Fulton L."/>
            <person name="Clifton S."/>
            <person name="Fulton B."/>
            <person name="Xu J."/>
            <person name="Minx P."/>
            <person name="Pepin K.H."/>
            <person name="Johnson M."/>
            <person name="Bhonagiri V."/>
            <person name="Nash W.E."/>
            <person name="Mardis E.R."/>
            <person name="Wilson R.K."/>
        </authorList>
    </citation>
    <scope>NUCLEOTIDE SEQUENCE [LARGE SCALE GENOMIC DNA]</scope>
    <source>
        <strain evidence="14 15">ATCC 43243</strain>
    </source>
</reference>
<gene>
    <name evidence="11" type="primary">mnmA</name>
    <name evidence="14" type="ORF">BACPEC_00870</name>
</gene>
<name>B7AQB4_9FIRM</name>
<keyword evidence="15" id="KW-1185">Reference proteome</keyword>
<dbReference type="InterPro" id="IPR014729">
    <property type="entry name" value="Rossmann-like_a/b/a_fold"/>
</dbReference>
<keyword evidence="8 11" id="KW-1015">Disulfide bond</keyword>
<feature type="site" description="Interaction with tRNA" evidence="11">
    <location>
        <position position="141"/>
    </location>
</feature>
<dbReference type="PANTHER" id="PTHR11933">
    <property type="entry name" value="TRNA 5-METHYLAMINOMETHYL-2-THIOURIDYLATE -METHYLTRANSFERASE"/>
    <property type="match status" value="1"/>
</dbReference>
<feature type="region of interest" description="Interaction with tRNA" evidence="11">
    <location>
        <begin position="163"/>
        <end position="165"/>
    </location>
</feature>
<feature type="region of interest" description="Interaction with tRNA" evidence="11">
    <location>
        <begin position="324"/>
        <end position="325"/>
    </location>
</feature>
<organism evidence="14 15">
    <name type="scientific">[Bacteroides] pectinophilus ATCC 43243</name>
    <dbReference type="NCBI Taxonomy" id="483218"/>
    <lineage>
        <taxon>Bacteria</taxon>
        <taxon>Bacillati</taxon>
        <taxon>Bacillota</taxon>
        <taxon>Clostridia</taxon>
        <taxon>Eubacteriales</taxon>
    </lineage>
</organism>
<protein>
    <recommendedName>
        <fullName evidence="11">tRNA-specific 2-thiouridylase MnmA</fullName>
        <ecNumber evidence="11">2.8.1.13</ecNumber>
    </recommendedName>
</protein>
<dbReference type="InterPro" id="IPR004506">
    <property type="entry name" value="MnmA-like"/>
</dbReference>
<dbReference type="Gene3D" id="3.40.50.620">
    <property type="entry name" value="HUPs"/>
    <property type="match status" value="1"/>
</dbReference>
<evidence type="ECO:0000256" key="11">
    <source>
        <dbReference type="HAMAP-Rule" id="MF_00144"/>
    </source>
</evidence>
<keyword evidence="3 11" id="KW-0808">Transferase</keyword>
<dbReference type="eggNOG" id="COG0482">
    <property type="taxonomic scope" value="Bacteria"/>
</dbReference>
<dbReference type="Pfam" id="PF03054">
    <property type="entry name" value="tRNA_Me_trans"/>
    <property type="match status" value="1"/>
</dbReference>
<evidence type="ECO:0000256" key="7">
    <source>
        <dbReference type="ARBA" id="ARBA00022884"/>
    </source>
</evidence>
<evidence type="ECO:0000256" key="1">
    <source>
        <dbReference type="ARBA" id="ARBA00022490"/>
    </source>
</evidence>
<evidence type="ECO:0000256" key="6">
    <source>
        <dbReference type="ARBA" id="ARBA00022840"/>
    </source>
</evidence>
<feature type="binding site" evidence="11">
    <location>
        <position position="46"/>
    </location>
    <ligand>
        <name>ATP</name>
        <dbReference type="ChEBI" id="CHEBI:30616"/>
    </ligand>
</feature>
<evidence type="ECO:0000256" key="5">
    <source>
        <dbReference type="ARBA" id="ARBA00022741"/>
    </source>
</evidence>
<feature type="disulfide bond" description="Alternate" evidence="11">
    <location>
        <begin position="116"/>
        <end position="213"/>
    </location>
</feature>
<dbReference type="InterPro" id="IPR046885">
    <property type="entry name" value="MnmA-like_C"/>
</dbReference>
<comment type="caution">
    <text evidence="11">Lacks conserved residue(s) required for the propagation of feature annotation.</text>
</comment>